<dbReference type="AlphaFoldDB" id="A0A336NFM0"/>
<protein>
    <submittedName>
        <fullName evidence="1">Uncharacterized protein</fullName>
    </submittedName>
</protein>
<name>A0A336NFM0_BARGR</name>
<evidence type="ECO:0000313" key="1">
    <source>
        <dbReference type="EMBL" id="SSZ39471.1"/>
    </source>
</evidence>
<accession>A0A336NFM0</accession>
<dbReference type="EMBL" id="UFTD01000001">
    <property type="protein sequence ID" value="SSZ39471.1"/>
    <property type="molecule type" value="Genomic_DNA"/>
</dbReference>
<organism evidence="1 2">
    <name type="scientific">Bartonella grahamii</name>
    <dbReference type="NCBI Taxonomy" id="33045"/>
    <lineage>
        <taxon>Bacteria</taxon>
        <taxon>Pseudomonadati</taxon>
        <taxon>Pseudomonadota</taxon>
        <taxon>Alphaproteobacteria</taxon>
        <taxon>Hyphomicrobiales</taxon>
        <taxon>Bartonellaceae</taxon>
        <taxon>Bartonella</taxon>
    </lineage>
</organism>
<reference evidence="1 2" key="1">
    <citation type="submission" date="2018-06" db="EMBL/GenBank/DDBJ databases">
        <authorList>
            <consortium name="Pathogen Informatics"/>
            <person name="Doyle S."/>
        </authorList>
    </citation>
    <scope>NUCLEOTIDE SEQUENCE [LARGE SCALE GENOMIC DNA]</scope>
    <source>
        <strain evidence="1 2">NCTC12860</strain>
    </source>
</reference>
<sequence length="38" mass="4721">MITVNLFFTMRKSVKIFRGNVRIFGNVLRMRWYINRLE</sequence>
<dbReference type="Proteomes" id="UP000253846">
    <property type="component" value="Unassembled WGS sequence"/>
</dbReference>
<proteinExistence type="predicted"/>
<gene>
    <name evidence="1" type="ORF">NCTC12860_00686</name>
</gene>
<evidence type="ECO:0000313" key="2">
    <source>
        <dbReference type="Proteomes" id="UP000253846"/>
    </source>
</evidence>